<evidence type="ECO:0000313" key="2">
    <source>
        <dbReference type="EMBL" id="OZI86261.1"/>
    </source>
</evidence>
<feature type="region of interest" description="Disordered" evidence="1">
    <location>
        <begin position="1"/>
        <end position="36"/>
    </location>
</feature>
<gene>
    <name evidence="2" type="ORF">CFN58_13220</name>
</gene>
<dbReference type="Proteomes" id="UP000217163">
    <property type="component" value="Unassembled WGS sequence"/>
</dbReference>
<name>A0A261WJA0_9PSED</name>
<dbReference type="AlphaFoldDB" id="A0A261WJA0"/>
<evidence type="ECO:0000256" key="1">
    <source>
        <dbReference type="SAM" id="MobiDB-lite"/>
    </source>
</evidence>
<dbReference type="EMBL" id="NKQU01000560">
    <property type="protein sequence ID" value="OZI86261.1"/>
    <property type="molecule type" value="Genomic_DNA"/>
</dbReference>
<organism evidence="2 3">
    <name type="scientific">Pseudomonas avellanae</name>
    <dbReference type="NCBI Taxonomy" id="46257"/>
    <lineage>
        <taxon>Bacteria</taxon>
        <taxon>Pseudomonadati</taxon>
        <taxon>Pseudomonadota</taxon>
        <taxon>Gammaproteobacteria</taxon>
        <taxon>Pseudomonadales</taxon>
        <taxon>Pseudomonadaceae</taxon>
        <taxon>Pseudomonas</taxon>
    </lineage>
</organism>
<protein>
    <submittedName>
        <fullName evidence="2">Uncharacterized protein</fullName>
    </submittedName>
</protein>
<sequence>MTGAAIRIAHEDHGPDAPSSGAVRAPSRASSRPRPLSRCQVWLAGDTLRDIFVLQVHRRD</sequence>
<reference evidence="3" key="1">
    <citation type="journal article" date="2016" name="Sci. Rep.">
        <title>Genome analysis of the kiwifruit canker pathogen Pseudomonas syringae pv. actinidiae biovar 5.</title>
        <authorList>
            <person name="Fujikawa T."/>
            <person name="Sawada H."/>
        </authorList>
    </citation>
    <scope>NUCLEOTIDE SEQUENCE [LARGE SCALE GENOMIC DNA]</scope>
    <source>
        <strain evidence="3">MAFF 212061</strain>
    </source>
</reference>
<comment type="caution">
    <text evidence="2">The sequence shown here is derived from an EMBL/GenBank/DDBJ whole genome shotgun (WGS) entry which is preliminary data.</text>
</comment>
<proteinExistence type="predicted"/>
<feature type="compositionally biased region" description="Low complexity" evidence="1">
    <location>
        <begin position="17"/>
        <end position="36"/>
    </location>
</feature>
<evidence type="ECO:0000313" key="3">
    <source>
        <dbReference type="Proteomes" id="UP000217163"/>
    </source>
</evidence>
<accession>A0A261WJA0</accession>